<dbReference type="Gene3D" id="2.60.40.10">
    <property type="entry name" value="Immunoglobulins"/>
    <property type="match status" value="2"/>
</dbReference>
<comment type="similarity">
    <text evidence="2 8">Belongs to the periplasmic pilus chaperone family.</text>
</comment>
<dbReference type="InterPro" id="IPR036316">
    <property type="entry name" value="Pili_assmbl_chap_C_dom_sf"/>
</dbReference>
<feature type="domain" description="Pili assembly chaperone C-terminal" evidence="10">
    <location>
        <begin position="173"/>
        <end position="237"/>
    </location>
</feature>
<feature type="domain" description="Pili assembly chaperone N-terminal" evidence="9">
    <location>
        <begin position="29"/>
        <end position="145"/>
    </location>
</feature>
<proteinExistence type="inferred from homology"/>
<evidence type="ECO:0000256" key="5">
    <source>
        <dbReference type="ARBA" id="ARBA00022764"/>
    </source>
</evidence>
<evidence type="ECO:0000313" key="12">
    <source>
        <dbReference type="Proteomes" id="UP000034085"/>
    </source>
</evidence>
<evidence type="ECO:0000256" key="2">
    <source>
        <dbReference type="ARBA" id="ARBA00007399"/>
    </source>
</evidence>
<comment type="subcellular location">
    <subcellularLocation>
        <location evidence="1 8">Periplasm</location>
    </subcellularLocation>
</comment>
<keyword evidence="3" id="KW-1029">Fimbrium biogenesis</keyword>
<evidence type="ECO:0000256" key="3">
    <source>
        <dbReference type="ARBA" id="ARBA00022558"/>
    </source>
</evidence>
<dbReference type="KEGG" id="cama:F384_14445"/>
<dbReference type="SUPFAM" id="SSF49584">
    <property type="entry name" value="Periplasmic chaperone C-domain"/>
    <property type="match status" value="1"/>
</dbReference>
<keyword evidence="5" id="KW-0574">Periplasm</keyword>
<evidence type="ECO:0000256" key="7">
    <source>
        <dbReference type="ARBA" id="ARBA00023319"/>
    </source>
</evidence>
<dbReference type="Pfam" id="PF02753">
    <property type="entry name" value="PapD_C"/>
    <property type="match status" value="1"/>
</dbReference>
<protein>
    <recommendedName>
        <fullName evidence="13">Molecular chaperone</fullName>
    </recommendedName>
</protein>
<dbReference type="PANTHER" id="PTHR30251">
    <property type="entry name" value="PILUS ASSEMBLY CHAPERONE"/>
    <property type="match status" value="1"/>
</dbReference>
<keyword evidence="6 8" id="KW-0143">Chaperone</keyword>
<evidence type="ECO:0000256" key="4">
    <source>
        <dbReference type="ARBA" id="ARBA00022729"/>
    </source>
</evidence>
<dbReference type="PANTHER" id="PTHR30251:SF2">
    <property type="entry name" value="FIMBRIAL CHAPERONE YADV-RELATED"/>
    <property type="match status" value="1"/>
</dbReference>
<dbReference type="SUPFAM" id="SSF49354">
    <property type="entry name" value="PapD-like"/>
    <property type="match status" value="1"/>
</dbReference>
<reference evidence="11 12" key="1">
    <citation type="journal article" date="2013" name="Appl. Microbiol. Biotechnol.">
        <title>Glycerol assimilation and production of 1,3-propanediol by Citrobacter amalonaticus Y19.</title>
        <authorList>
            <person name="Ainala S.K."/>
            <person name="Ashok S."/>
            <person name="Ko Y."/>
            <person name="Park S."/>
        </authorList>
    </citation>
    <scope>NUCLEOTIDE SEQUENCE [LARGE SCALE GENOMIC DNA]</scope>
    <source>
        <strain evidence="11 12">Y19</strain>
    </source>
</reference>
<dbReference type="PATRIC" id="fig|1261127.3.peg.3030"/>
<evidence type="ECO:0000256" key="6">
    <source>
        <dbReference type="ARBA" id="ARBA00023186"/>
    </source>
</evidence>
<dbReference type="InterPro" id="IPR016147">
    <property type="entry name" value="Pili_assmbl_chaperone_N"/>
</dbReference>
<dbReference type="PROSITE" id="PS00635">
    <property type="entry name" value="PILI_CHAPERONE"/>
    <property type="match status" value="1"/>
</dbReference>
<dbReference type="InterPro" id="IPR016148">
    <property type="entry name" value="Pili_assmbl_chaperone_C"/>
</dbReference>
<dbReference type="InterPro" id="IPR018046">
    <property type="entry name" value="Pili_assmbl_chaperone_CS"/>
</dbReference>
<dbReference type="InterPro" id="IPR013783">
    <property type="entry name" value="Ig-like_fold"/>
</dbReference>
<evidence type="ECO:0000313" key="11">
    <source>
        <dbReference type="EMBL" id="AKE59670.1"/>
    </source>
</evidence>
<gene>
    <name evidence="11" type="ORF">F384_14445</name>
</gene>
<evidence type="ECO:0008006" key="13">
    <source>
        <dbReference type="Google" id="ProtNLM"/>
    </source>
</evidence>
<dbReference type="InterPro" id="IPR008962">
    <property type="entry name" value="PapD-like_sf"/>
</dbReference>
<evidence type="ECO:0000259" key="10">
    <source>
        <dbReference type="Pfam" id="PF02753"/>
    </source>
</evidence>
<organism evidence="11 12">
    <name type="scientific">Citrobacter amalonaticus Y19</name>
    <dbReference type="NCBI Taxonomy" id="1261127"/>
    <lineage>
        <taxon>Bacteria</taxon>
        <taxon>Pseudomonadati</taxon>
        <taxon>Pseudomonadota</taxon>
        <taxon>Gammaproteobacteria</taxon>
        <taxon>Enterobacterales</taxon>
        <taxon>Enterobacteriaceae</taxon>
        <taxon>Citrobacter</taxon>
    </lineage>
</organism>
<dbReference type="GO" id="GO:0071555">
    <property type="term" value="P:cell wall organization"/>
    <property type="evidence" value="ECO:0007669"/>
    <property type="project" value="InterPro"/>
</dbReference>
<dbReference type="GO" id="GO:0030288">
    <property type="term" value="C:outer membrane-bounded periplasmic space"/>
    <property type="evidence" value="ECO:0007669"/>
    <property type="project" value="InterPro"/>
</dbReference>
<dbReference type="EMBL" id="CP011132">
    <property type="protein sequence ID" value="AKE59670.1"/>
    <property type="molecule type" value="Genomic_DNA"/>
</dbReference>
<keyword evidence="4" id="KW-0732">Signal</keyword>
<evidence type="ECO:0000256" key="8">
    <source>
        <dbReference type="RuleBase" id="RU003918"/>
    </source>
</evidence>
<evidence type="ECO:0000259" key="9">
    <source>
        <dbReference type="Pfam" id="PF00345"/>
    </source>
</evidence>
<evidence type="ECO:0000256" key="1">
    <source>
        <dbReference type="ARBA" id="ARBA00004418"/>
    </source>
</evidence>
<dbReference type="InterPro" id="IPR050643">
    <property type="entry name" value="Periplasmic_pilus_chap"/>
</dbReference>
<name>A0A0F6RFS4_CITAM</name>
<dbReference type="HOGENOM" id="CLU_070768_2_2_6"/>
<dbReference type="Proteomes" id="UP000034085">
    <property type="component" value="Chromosome"/>
</dbReference>
<sequence>MMLLKTIKHSLLISAALSFLIPVHSWSAVRPQLTRIVAYADDKETPIEIVNESQEPYLVQSWLEDLKGNENNLPLVLTPPVMKLTGKQEGKLRLVVLPGEIPQNRESVYWLSIQEIPPKAKDNENNKLVLAIRSRLKIFVRPKGLDSGKAAEAVKSLTWSVEREGGAAWLKATNPTPYYISFGQLSLKAGGVNETRLEDKIEMPAPMSSQRYSVPKGLIGKSATLTYSAINDFGGETGVLTTEVRL</sequence>
<keyword evidence="7" id="KW-0393">Immunoglobulin domain</keyword>
<dbReference type="PRINTS" id="PR00969">
    <property type="entry name" value="CHAPERONPILI"/>
</dbReference>
<dbReference type="Pfam" id="PF00345">
    <property type="entry name" value="PapD_N"/>
    <property type="match status" value="1"/>
</dbReference>
<dbReference type="AlphaFoldDB" id="A0A0F6RFS4"/>
<accession>A0A0F6RFS4</accession>
<dbReference type="InterPro" id="IPR001829">
    <property type="entry name" value="Pili_assmbl_chaperone_bac"/>
</dbReference>